<sequence length="96" mass="11564">MTFIQLVDYETMRYGEVNRLFDEWLRATQGKRTTTDLMQCQDRDNPNHFVEIVEFPDYNTAMRNSDLLETKQIAERMSQLCSRPTRYVNLEVIRHE</sequence>
<name>A0A132MPW5_9ACTN</name>
<evidence type="ECO:0000313" key="4">
    <source>
        <dbReference type="Proteomes" id="UP000070188"/>
    </source>
</evidence>
<evidence type="ECO:0000313" key="2">
    <source>
        <dbReference type="EMBL" id="KWX04404.1"/>
    </source>
</evidence>
<gene>
    <name evidence="1" type="ORF">LI90_1528</name>
    <name evidence="2" type="ORF">TH66_07340</name>
    <name evidence="3" type="ORF">TR74_21995</name>
</gene>
<dbReference type="PATRIC" id="fig|1469144.8.peg.3832"/>
<accession>A0A132MPW5</accession>
<dbReference type="RefSeq" id="WP_066885947.1">
    <property type="nucleotide sequence ID" value="NZ_CP171739.1"/>
</dbReference>
<evidence type="ECO:0000313" key="5">
    <source>
        <dbReference type="Proteomes" id="UP000070598"/>
    </source>
</evidence>
<dbReference type="OrthoDB" id="9182871at2"/>
<evidence type="ECO:0000313" key="1">
    <source>
        <dbReference type="EMBL" id="KWW99888.1"/>
    </source>
</evidence>
<dbReference type="AlphaFoldDB" id="A0A132MPW5"/>
<reference evidence="4" key="3">
    <citation type="submission" date="2015-04" db="EMBL/GenBank/DDBJ databases">
        <title>Physiological reanalysis, assessment of diazotrophy, and genome sequences of multiple isolates of Streptomyces thermoautotrophicus.</title>
        <authorList>
            <person name="MacKellar D.C."/>
            <person name="Lieber L."/>
            <person name="Norman J."/>
            <person name="Bolger A."/>
            <person name="Tobin C."/>
            <person name="Murray J.W."/>
            <person name="Chang R."/>
            <person name="Ford T."/>
            <person name="Nguyen P.Q."/>
            <person name="Woodward J."/>
            <person name="Permingeat H."/>
            <person name="Joshi N.S."/>
            <person name="Silver P.A."/>
            <person name="Usadel B."/>
            <person name="Rutherford A.W."/>
            <person name="Friesen M."/>
            <person name="Prell J."/>
        </authorList>
    </citation>
    <scope>NUCLEOTIDE SEQUENCE [LARGE SCALE GENOMIC DNA]</scope>
    <source>
        <strain evidence="4">H1</strain>
    </source>
</reference>
<comment type="caution">
    <text evidence="1">The sequence shown here is derived from an EMBL/GenBank/DDBJ whole genome shotgun (WGS) entry which is preliminary data.</text>
</comment>
<dbReference type="Proteomes" id="UP000070598">
    <property type="component" value="Unassembled WGS sequence"/>
</dbReference>
<protein>
    <submittedName>
        <fullName evidence="1">Uncharacterized protein</fullName>
    </submittedName>
</protein>
<dbReference type="STRING" id="1469144.LI90_1528"/>
<evidence type="ECO:0000313" key="3">
    <source>
        <dbReference type="EMBL" id="KWX06445.1"/>
    </source>
</evidence>
<evidence type="ECO:0000313" key="6">
    <source>
        <dbReference type="Proteomes" id="UP000070659"/>
    </source>
</evidence>
<dbReference type="Proteomes" id="UP000070188">
    <property type="component" value="Unassembled WGS sequence"/>
</dbReference>
<keyword evidence="4" id="KW-1185">Reference proteome</keyword>
<reference evidence="5" key="2">
    <citation type="submission" date="2015-02" db="EMBL/GenBank/DDBJ databases">
        <title>Physiological reanalysis, assessment of diazotrophy, and genome sequences of multiple isolates of Streptomyces thermoautotrophicus.</title>
        <authorList>
            <person name="MacKellar D.C."/>
            <person name="Lieber L."/>
            <person name="Norman J."/>
            <person name="Bolger A."/>
            <person name="Tobin C."/>
            <person name="Murray J.W."/>
            <person name="Friesen M."/>
            <person name="Prell J."/>
        </authorList>
    </citation>
    <scope>NUCLEOTIDE SEQUENCE [LARGE SCALE GENOMIC DNA]</scope>
    <source>
        <strain evidence="5">UBT1</strain>
    </source>
</reference>
<dbReference type="Proteomes" id="UP000070659">
    <property type="component" value="Unassembled WGS sequence"/>
</dbReference>
<dbReference type="EMBL" id="LAXD01000001">
    <property type="protein sequence ID" value="KWW99888.1"/>
    <property type="molecule type" value="Genomic_DNA"/>
</dbReference>
<reference evidence="2 6" key="1">
    <citation type="submission" date="2015-02" db="EMBL/GenBank/DDBJ databases">
        <title>Physiological reanalysis, assessment of diazotrophy, and genome sequences of multiple isolates of Streptomyces thermoautotrophicus.</title>
        <authorList>
            <person name="MacKellar D.C."/>
            <person name="Lieber L."/>
            <person name="Norman J."/>
            <person name="Bolger A."/>
            <person name="Tobin C."/>
            <person name="Murray J.W."/>
            <person name="Prell J."/>
        </authorList>
    </citation>
    <scope>NUCLEOTIDE SEQUENCE [LARGE SCALE GENOMIC DNA]</scope>
    <source>
        <strain evidence="2 6">UBT1</strain>
    </source>
</reference>
<proteinExistence type="predicted"/>
<organism evidence="1 4">
    <name type="scientific">Carbonactinospora thermoautotrophica</name>
    <dbReference type="NCBI Taxonomy" id="1469144"/>
    <lineage>
        <taxon>Bacteria</taxon>
        <taxon>Bacillati</taxon>
        <taxon>Actinomycetota</taxon>
        <taxon>Actinomycetes</taxon>
        <taxon>Kitasatosporales</taxon>
        <taxon>Carbonactinosporaceae</taxon>
        <taxon>Carbonactinospora</taxon>
    </lineage>
</organism>
<reference evidence="1" key="4">
    <citation type="submission" date="2015-04" db="EMBL/GenBank/DDBJ databases">
        <title>Physiological reanalysis, assessment of diazotrophy, and genome sequences of multiple isolates of Streptomyces thermoautotrophicus.</title>
        <authorList>
            <person name="MacKellar D.C."/>
            <person name="Lieber L."/>
            <person name="Norman J."/>
            <person name="Bolger A."/>
            <person name="Tobin C."/>
            <person name="Murray J.W."/>
            <person name="Woodward J."/>
            <person name="Friesen M."/>
            <person name="Prell J."/>
        </authorList>
    </citation>
    <scope>NUCLEOTIDE SEQUENCE [LARGE SCALE GENOMIC DNA]</scope>
    <source>
        <strain evidence="1">H1</strain>
    </source>
</reference>
<dbReference type="EMBL" id="JYIJ01000015">
    <property type="protein sequence ID" value="KWX04404.1"/>
    <property type="molecule type" value="Genomic_DNA"/>
</dbReference>
<dbReference type="EMBL" id="JYIK01001102">
    <property type="protein sequence ID" value="KWX06445.1"/>
    <property type="molecule type" value="Genomic_DNA"/>
</dbReference>